<reference evidence="3" key="1">
    <citation type="journal article" date="2018" name="Nat. Microbiol.">
        <title>Leveraging single-cell genomics to expand the fungal tree of life.</title>
        <authorList>
            <person name="Ahrendt S.R."/>
            <person name="Quandt C.A."/>
            <person name="Ciobanu D."/>
            <person name="Clum A."/>
            <person name="Salamov A."/>
            <person name="Andreopoulos B."/>
            <person name="Cheng J.F."/>
            <person name="Woyke T."/>
            <person name="Pelin A."/>
            <person name="Henrissat B."/>
            <person name="Reynolds N.K."/>
            <person name="Benny G.L."/>
            <person name="Smith M.E."/>
            <person name="James T.Y."/>
            <person name="Grigoriev I.V."/>
        </authorList>
    </citation>
    <scope>NUCLEOTIDE SEQUENCE [LARGE SCALE GENOMIC DNA]</scope>
</reference>
<dbReference type="Proteomes" id="UP000269721">
    <property type="component" value="Unassembled WGS sequence"/>
</dbReference>
<feature type="region of interest" description="Disordered" evidence="1">
    <location>
        <begin position="127"/>
        <end position="150"/>
    </location>
</feature>
<gene>
    <name evidence="2" type="ORF">BDK51DRAFT_46289</name>
</gene>
<dbReference type="AlphaFoldDB" id="A0A4P9W7T6"/>
<accession>A0A4P9W7T6</accession>
<protein>
    <submittedName>
        <fullName evidence="2">Uncharacterized protein</fullName>
    </submittedName>
</protein>
<evidence type="ECO:0000256" key="1">
    <source>
        <dbReference type="SAM" id="MobiDB-lite"/>
    </source>
</evidence>
<evidence type="ECO:0000313" key="3">
    <source>
        <dbReference type="Proteomes" id="UP000269721"/>
    </source>
</evidence>
<organism evidence="2 3">
    <name type="scientific">Blyttiomyces helicus</name>
    <dbReference type="NCBI Taxonomy" id="388810"/>
    <lineage>
        <taxon>Eukaryota</taxon>
        <taxon>Fungi</taxon>
        <taxon>Fungi incertae sedis</taxon>
        <taxon>Chytridiomycota</taxon>
        <taxon>Chytridiomycota incertae sedis</taxon>
        <taxon>Chytridiomycetes</taxon>
        <taxon>Chytridiomycetes incertae sedis</taxon>
        <taxon>Blyttiomyces</taxon>
    </lineage>
</organism>
<name>A0A4P9W7T6_9FUNG</name>
<dbReference type="EMBL" id="KZ998384">
    <property type="protein sequence ID" value="RKO86216.1"/>
    <property type="molecule type" value="Genomic_DNA"/>
</dbReference>
<keyword evidence="3" id="KW-1185">Reference proteome</keyword>
<sequence>MSPALSACLQVSTFEARPQPGQAFHERLLCAGGVCIEIECEEKDGPRMCPKRRLNSIATTMRHSSRGHRLAIAERQPQVRVPSVAPTPFPHGRPIAIQTPASQLSSAAPATSQSESVAAHIVGRGQHLTHTRPSVAQSPSPPPRSAPAVELPVTEPFTPTPPLVAASHPENPQQIDVGRWQDRIADGLNRGEELMRDRARFPDPAKDAESSKAINTQIQNDKIEKTDKKIDMPSMSCSSDVRGIVRGCFVGLWMRGSAVLETTQSSIPISSTSAGVIDQSEMSSSAAIGSSTDAGPGSLKVRNINTRIAPQPARHGIRPRLKTVGSSGFAGASPYFILFLTLSDPPLESDFTQQLKSSVSPALPSASPESNAATSTGVENYINHSSIDLSCKVGQSSL</sequence>
<evidence type="ECO:0000313" key="2">
    <source>
        <dbReference type="EMBL" id="RKO86216.1"/>
    </source>
</evidence>
<proteinExistence type="predicted"/>